<evidence type="ECO:0000313" key="2">
    <source>
        <dbReference type="Proteomes" id="UP000593571"/>
    </source>
</evidence>
<reference evidence="1 2" key="1">
    <citation type="journal article" date="2020" name="Nature">
        <title>Six reference-quality genomes reveal evolution of bat adaptations.</title>
        <authorList>
            <person name="Jebb D."/>
            <person name="Huang Z."/>
            <person name="Pippel M."/>
            <person name="Hughes G.M."/>
            <person name="Lavrichenko K."/>
            <person name="Devanna P."/>
            <person name="Winkler S."/>
            <person name="Jermiin L.S."/>
            <person name="Skirmuntt E.C."/>
            <person name="Katzourakis A."/>
            <person name="Burkitt-Gray L."/>
            <person name="Ray D.A."/>
            <person name="Sullivan K.A.M."/>
            <person name="Roscito J.G."/>
            <person name="Kirilenko B.M."/>
            <person name="Davalos L.M."/>
            <person name="Corthals A.P."/>
            <person name="Power M.L."/>
            <person name="Jones G."/>
            <person name="Ransome R.D."/>
            <person name="Dechmann D.K.N."/>
            <person name="Locatelli A.G."/>
            <person name="Puechmaille S.J."/>
            <person name="Fedrigo O."/>
            <person name="Jarvis E.D."/>
            <person name="Hiller M."/>
            <person name="Vernes S.C."/>
            <person name="Myers E.W."/>
            <person name="Teeling E.C."/>
        </authorList>
    </citation>
    <scope>NUCLEOTIDE SEQUENCE [LARGE SCALE GENOMIC DNA]</scope>
    <source>
        <strain evidence="1">MRouAeg1</strain>
        <tissue evidence="1">Muscle</tissue>
    </source>
</reference>
<dbReference type="EMBL" id="JACASE010000001">
    <property type="protein sequence ID" value="KAF6506226.1"/>
    <property type="molecule type" value="Genomic_DNA"/>
</dbReference>
<comment type="caution">
    <text evidence="1">The sequence shown here is derived from an EMBL/GenBank/DDBJ whole genome shotgun (WGS) entry which is preliminary data.</text>
</comment>
<organism evidence="1 2">
    <name type="scientific">Rousettus aegyptiacus</name>
    <name type="common">Egyptian fruit bat</name>
    <name type="synonym">Pteropus aegyptiacus</name>
    <dbReference type="NCBI Taxonomy" id="9407"/>
    <lineage>
        <taxon>Eukaryota</taxon>
        <taxon>Metazoa</taxon>
        <taxon>Chordata</taxon>
        <taxon>Craniata</taxon>
        <taxon>Vertebrata</taxon>
        <taxon>Euteleostomi</taxon>
        <taxon>Mammalia</taxon>
        <taxon>Eutheria</taxon>
        <taxon>Laurasiatheria</taxon>
        <taxon>Chiroptera</taxon>
        <taxon>Yinpterochiroptera</taxon>
        <taxon>Pteropodoidea</taxon>
        <taxon>Pteropodidae</taxon>
        <taxon>Rousettinae</taxon>
        <taxon>Rousettus</taxon>
    </lineage>
</organism>
<dbReference type="Proteomes" id="UP000593571">
    <property type="component" value="Unassembled WGS sequence"/>
</dbReference>
<gene>
    <name evidence="1" type="ORF">HJG63_008013</name>
</gene>
<keyword evidence="2" id="KW-1185">Reference proteome</keyword>
<protein>
    <submittedName>
        <fullName evidence="1">Uncharacterized protein</fullName>
    </submittedName>
</protein>
<sequence>MKSTCLCTIFCRQLSLPDCERENISQALLFCLCTCKPPAGCISFHTSPFLIFLPTQLGSFFPLFLGNPLWFHNFASFPSNCRMTDFQRGRHSEPRQLSQAEALPCWKEMGSETLNVIILEDIRPPDFLEPFTESSADLKGDISPDNQRWPYCGSAQTSPHRQQTDEQGQTATCPSWEVLGLQKGGKSSSTKGAQNVTCVC</sequence>
<dbReference type="AlphaFoldDB" id="A0A7J8KBG7"/>
<accession>A0A7J8KBG7</accession>
<name>A0A7J8KBG7_ROUAE</name>
<evidence type="ECO:0000313" key="1">
    <source>
        <dbReference type="EMBL" id="KAF6506226.1"/>
    </source>
</evidence>
<proteinExistence type="predicted"/>